<evidence type="ECO:0000313" key="3">
    <source>
        <dbReference type="EMBL" id="RNB53886.1"/>
    </source>
</evidence>
<dbReference type="InterPro" id="IPR016181">
    <property type="entry name" value="Acyl_CoA_acyltransferase"/>
</dbReference>
<sequence>MTEPSVSERSGLLIREFDPQRDSLEALTRLLNTAYQTLAEMGFHFVAASQDAATTAKRIASATCLVGLLDGQIIATISYYPPAKTKGTPWYDEPFVAKFGQFAVDHRYRKHGIGSLFIQRAEELAIADGATELALDTAEGAEHLRRYYAAKGYRFIAYAQWSTTNYRSVLMSKRLSHD</sequence>
<dbReference type="PROSITE" id="PS51186">
    <property type="entry name" value="GNAT"/>
    <property type="match status" value="1"/>
</dbReference>
<dbReference type="GO" id="GO:0016747">
    <property type="term" value="F:acyltransferase activity, transferring groups other than amino-acyl groups"/>
    <property type="evidence" value="ECO:0007669"/>
    <property type="project" value="InterPro"/>
</dbReference>
<dbReference type="RefSeq" id="WP_005835448.1">
    <property type="nucleotide sequence ID" value="NZ_BJOD01000073.1"/>
</dbReference>
<dbReference type="Proteomes" id="UP000276178">
    <property type="component" value="Unassembled WGS sequence"/>
</dbReference>
<feature type="domain" description="N-acetyltransferase" evidence="1">
    <location>
        <begin position="12"/>
        <end position="176"/>
    </location>
</feature>
<organism evidence="3 4">
    <name type="scientific">Brevibacillus agri</name>
    <dbReference type="NCBI Taxonomy" id="51101"/>
    <lineage>
        <taxon>Bacteria</taxon>
        <taxon>Bacillati</taxon>
        <taxon>Bacillota</taxon>
        <taxon>Bacilli</taxon>
        <taxon>Bacillales</taxon>
        <taxon>Paenibacillaceae</taxon>
        <taxon>Brevibacillus</taxon>
    </lineage>
</organism>
<gene>
    <name evidence="2" type="ORF">BAG01nite_45380</name>
    <name evidence="3" type="ORF">EB820_15455</name>
</gene>
<keyword evidence="5" id="KW-1185">Reference proteome</keyword>
<evidence type="ECO:0000313" key="2">
    <source>
        <dbReference type="EMBL" id="GED28436.1"/>
    </source>
</evidence>
<evidence type="ECO:0000313" key="4">
    <source>
        <dbReference type="Proteomes" id="UP000276178"/>
    </source>
</evidence>
<dbReference type="Proteomes" id="UP000317180">
    <property type="component" value="Unassembled WGS sequence"/>
</dbReference>
<dbReference type="AlphaFoldDB" id="A0A3M8ARR7"/>
<dbReference type="GeneID" id="82810727"/>
<dbReference type="SUPFAM" id="SSF55729">
    <property type="entry name" value="Acyl-CoA N-acyltransferases (Nat)"/>
    <property type="match status" value="1"/>
</dbReference>
<dbReference type="InterPro" id="IPR000182">
    <property type="entry name" value="GNAT_dom"/>
</dbReference>
<dbReference type="OrthoDB" id="9800962at2"/>
<dbReference type="EMBL" id="RHHN01000045">
    <property type="protein sequence ID" value="RNB53886.1"/>
    <property type="molecule type" value="Genomic_DNA"/>
</dbReference>
<evidence type="ECO:0000313" key="5">
    <source>
        <dbReference type="Proteomes" id="UP000317180"/>
    </source>
</evidence>
<accession>A0A3M8ARR7</accession>
<name>A0A3M8ARR7_9BACL</name>
<comment type="caution">
    <text evidence="3">The sequence shown here is derived from an EMBL/GenBank/DDBJ whole genome shotgun (WGS) entry which is preliminary data.</text>
</comment>
<dbReference type="CDD" id="cd04301">
    <property type="entry name" value="NAT_SF"/>
    <property type="match status" value="1"/>
</dbReference>
<reference evidence="3 4" key="1">
    <citation type="submission" date="2018-10" db="EMBL/GenBank/DDBJ databases">
        <title>Phylogenomics of Brevibacillus.</title>
        <authorList>
            <person name="Dunlap C."/>
        </authorList>
    </citation>
    <scope>NUCLEOTIDE SEQUENCE [LARGE SCALE GENOMIC DNA]</scope>
    <source>
        <strain evidence="3 4">NRRL NRS 1219</strain>
    </source>
</reference>
<keyword evidence="3" id="KW-0808">Transferase</keyword>
<protein>
    <submittedName>
        <fullName evidence="3">GNAT family N-acetyltransferase</fullName>
    </submittedName>
</protein>
<evidence type="ECO:0000259" key="1">
    <source>
        <dbReference type="PROSITE" id="PS51186"/>
    </source>
</evidence>
<dbReference type="EMBL" id="BJOD01000073">
    <property type="protein sequence ID" value="GED28436.1"/>
    <property type="molecule type" value="Genomic_DNA"/>
</dbReference>
<proteinExistence type="predicted"/>
<dbReference type="Pfam" id="PF00583">
    <property type="entry name" value="Acetyltransf_1"/>
    <property type="match status" value="1"/>
</dbReference>
<reference evidence="2 5" key="2">
    <citation type="submission" date="2019-06" db="EMBL/GenBank/DDBJ databases">
        <title>Whole genome shotgun sequence of Brevibacillus agri NBRC 15538.</title>
        <authorList>
            <person name="Hosoyama A."/>
            <person name="Uohara A."/>
            <person name="Ohji S."/>
            <person name="Ichikawa N."/>
        </authorList>
    </citation>
    <scope>NUCLEOTIDE SEQUENCE [LARGE SCALE GENOMIC DNA]</scope>
    <source>
        <strain evidence="2 5">NBRC 15538</strain>
    </source>
</reference>
<dbReference type="Gene3D" id="3.40.630.30">
    <property type="match status" value="1"/>
</dbReference>